<accession>A0A0F9CGH5</accession>
<dbReference type="AlphaFoldDB" id="A0A0F9CGH5"/>
<comment type="caution">
    <text evidence="2">The sequence shown here is derived from an EMBL/GenBank/DDBJ whole genome shotgun (WGS) entry which is preliminary data.</text>
</comment>
<keyword evidence="1" id="KW-1133">Transmembrane helix</keyword>
<protein>
    <submittedName>
        <fullName evidence="2">Uncharacterized protein</fullName>
    </submittedName>
</protein>
<organism evidence="2">
    <name type="scientific">marine sediment metagenome</name>
    <dbReference type="NCBI Taxonomy" id="412755"/>
    <lineage>
        <taxon>unclassified sequences</taxon>
        <taxon>metagenomes</taxon>
        <taxon>ecological metagenomes</taxon>
    </lineage>
</organism>
<name>A0A0F9CGH5_9ZZZZ</name>
<keyword evidence="1" id="KW-0812">Transmembrane</keyword>
<sequence length="133" mass="15392">MEKILSWVLAIFIAIIFFTYLVGEVTDKQTSRLYARAHLSEVRSESRKDLSVIFLPYVIIAVSLIAGVIVVVALTYGLIAVTAIWINRPLPPPPPKTEIRIIERQIIVMLRPNQSRRDYYQQLEKVTNQTYYR</sequence>
<keyword evidence="1" id="KW-0472">Membrane</keyword>
<feature type="transmembrane region" description="Helical" evidence="1">
    <location>
        <begin position="53"/>
        <end position="86"/>
    </location>
</feature>
<reference evidence="2" key="1">
    <citation type="journal article" date="2015" name="Nature">
        <title>Complex archaea that bridge the gap between prokaryotes and eukaryotes.</title>
        <authorList>
            <person name="Spang A."/>
            <person name="Saw J.H."/>
            <person name="Jorgensen S.L."/>
            <person name="Zaremba-Niedzwiedzka K."/>
            <person name="Martijn J."/>
            <person name="Lind A.E."/>
            <person name="van Eijk R."/>
            <person name="Schleper C."/>
            <person name="Guy L."/>
            <person name="Ettema T.J."/>
        </authorList>
    </citation>
    <scope>NUCLEOTIDE SEQUENCE</scope>
</reference>
<dbReference type="EMBL" id="LAZR01033329">
    <property type="protein sequence ID" value="KKL48413.1"/>
    <property type="molecule type" value="Genomic_DNA"/>
</dbReference>
<evidence type="ECO:0000313" key="2">
    <source>
        <dbReference type="EMBL" id="KKL48413.1"/>
    </source>
</evidence>
<gene>
    <name evidence="2" type="ORF">LCGC14_2325790</name>
</gene>
<proteinExistence type="predicted"/>
<evidence type="ECO:0000256" key="1">
    <source>
        <dbReference type="SAM" id="Phobius"/>
    </source>
</evidence>
<feature type="transmembrane region" description="Helical" evidence="1">
    <location>
        <begin position="6"/>
        <end position="23"/>
    </location>
</feature>